<dbReference type="EMBL" id="JARJCM010000075">
    <property type="protein sequence ID" value="KAJ7032180.1"/>
    <property type="molecule type" value="Genomic_DNA"/>
</dbReference>
<evidence type="ECO:0000256" key="2">
    <source>
        <dbReference type="SAM" id="Phobius"/>
    </source>
</evidence>
<protein>
    <submittedName>
        <fullName evidence="3">Uncharacterized protein</fullName>
    </submittedName>
</protein>
<keyword evidence="2" id="KW-0812">Transmembrane</keyword>
<accession>A0AAD6X1C3</accession>
<reference evidence="3" key="1">
    <citation type="submission" date="2023-03" db="EMBL/GenBank/DDBJ databases">
        <title>Massive genome expansion in bonnet fungi (Mycena s.s.) driven by repeated elements and novel gene families across ecological guilds.</title>
        <authorList>
            <consortium name="Lawrence Berkeley National Laboratory"/>
            <person name="Harder C.B."/>
            <person name="Miyauchi S."/>
            <person name="Viragh M."/>
            <person name="Kuo A."/>
            <person name="Thoen E."/>
            <person name="Andreopoulos B."/>
            <person name="Lu D."/>
            <person name="Skrede I."/>
            <person name="Drula E."/>
            <person name="Henrissat B."/>
            <person name="Morin E."/>
            <person name="Kohler A."/>
            <person name="Barry K."/>
            <person name="LaButti K."/>
            <person name="Morin E."/>
            <person name="Salamov A."/>
            <person name="Lipzen A."/>
            <person name="Mereny Z."/>
            <person name="Hegedus B."/>
            <person name="Baldrian P."/>
            <person name="Stursova M."/>
            <person name="Weitz H."/>
            <person name="Taylor A."/>
            <person name="Grigoriev I.V."/>
            <person name="Nagy L.G."/>
            <person name="Martin F."/>
            <person name="Kauserud H."/>
        </authorList>
    </citation>
    <scope>NUCLEOTIDE SEQUENCE</scope>
    <source>
        <strain evidence="3">CBHHK200</strain>
    </source>
</reference>
<evidence type="ECO:0000313" key="3">
    <source>
        <dbReference type="EMBL" id="KAJ7032180.1"/>
    </source>
</evidence>
<dbReference type="Proteomes" id="UP001218188">
    <property type="component" value="Unassembled WGS sequence"/>
</dbReference>
<organism evidence="3 4">
    <name type="scientific">Mycena alexandri</name>
    <dbReference type="NCBI Taxonomy" id="1745969"/>
    <lineage>
        <taxon>Eukaryota</taxon>
        <taxon>Fungi</taxon>
        <taxon>Dikarya</taxon>
        <taxon>Basidiomycota</taxon>
        <taxon>Agaricomycotina</taxon>
        <taxon>Agaricomycetes</taxon>
        <taxon>Agaricomycetidae</taxon>
        <taxon>Agaricales</taxon>
        <taxon>Marasmiineae</taxon>
        <taxon>Mycenaceae</taxon>
        <taxon>Mycena</taxon>
    </lineage>
</organism>
<evidence type="ECO:0000256" key="1">
    <source>
        <dbReference type="SAM" id="MobiDB-lite"/>
    </source>
</evidence>
<comment type="caution">
    <text evidence="3">The sequence shown here is derived from an EMBL/GenBank/DDBJ whole genome shotgun (WGS) entry which is preliminary data.</text>
</comment>
<name>A0AAD6X1C3_9AGAR</name>
<sequence>MFRTAEKPPDFVAGTFGTFCSHIIYMYPGILFFISGYEKARAQARAQGFRPRTQGSGSGLENFKPEPAQAEPKPGYSGRAGPATSLGPFIAELNSGCGSSGYVRQKDPANLAVSVKTRLVTSLPSLKIAVHLQDRANTSDSTQGLL</sequence>
<keyword evidence="2" id="KW-1133">Transmembrane helix</keyword>
<feature type="transmembrane region" description="Helical" evidence="2">
    <location>
        <begin position="12"/>
        <end position="34"/>
    </location>
</feature>
<keyword evidence="4" id="KW-1185">Reference proteome</keyword>
<proteinExistence type="predicted"/>
<feature type="region of interest" description="Disordered" evidence="1">
    <location>
        <begin position="45"/>
        <end position="82"/>
    </location>
</feature>
<gene>
    <name evidence="3" type="ORF">C8F04DRAFT_1235509</name>
</gene>
<keyword evidence="2" id="KW-0472">Membrane</keyword>
<evidence type="ECO:0000313" key="4">
    <source>
        <dbReference type="Proteomes" id="UP001218188"/>
    </source>
</evidence>
<dbReference type="AlphaFoldDB" id="A0AAD6X1C3"/>